<accession>A0ACC1BXD8</accession>
<dbReference type="Proteomes" id="UP001164250">
    <property type="component" value="Chromosome 2"/>
</dbReference>
<evidence type="ECO:0000313" key="1">
    <source>
        <dbReference type="EMBL" id="KAJ0104541.1"/>
    </source>
</evidence>
<name>A0ACC1BXD8_9ROSI</name>
<protein>
    <submittedName>
        <fullName evidence="1">Uncharacterized protein</fullName>
    </submittedName>
</protein>
<comment type="caution">
    <text evidence="1">The sequence shown here is derived from an EMBL/GenBank/DDBJ whole genome shotgun (WGS) entry which is preliminary data.</text>
</comment>
<dbReference type="EMBL" id="CM047898">
    <property type="protein sequence ID" value="KAJ0104541.1"/>
    <property type="molecule type" value="Genomic_DNA"/>
</dbReference>
<keyword evidence="2" id="KW-1185">Reference proteome</keyword>
<gene>
    <name evidence="1" type="ORF">Patl1_17563</name>
</gene>
<reference evidence="2" key="1">
    <citation type="journal article" date="2023" name="G3 (Bethesda)">
        <title>Genome assembly and association tests identify interacting loci associated with vigor, precocity, and sex in interspecific pistachio rootstocks.</title>
        <authorList>
            <person name="Palmer W."/>
            <person name="Jacygrad E."/>
            <person name="Sagayaradj S."/>
            <person name="Cavanaugh K."/>
            <person name="Han R."/>
            <person name="Bertier L."/>
            <person name="Beede B."/>
            <person name="Kafkas S."/>
            <person name="Golino D."/>
            <person name="Preece J."/>
            <person name="Michelmore R."/>
        </authorList>
    </citation>
    <scope>NUCLEOTIDE SEQUENCE [LARGE SCALE GENOMIC DNA]</scope>
</reference>
<sequence>MAEASKIRLVRCPKCGNLLPEYSDYSVYECGGCGTVLRAKKKVLASDGLWERSDREKNVESDANLETVSQKASGSLGNSSETEKEGDGVEVSRRKDKILVEGNVNSVSVSSSRTEDKEVLIVNEEIDAGEDKKGLRLNQSNPEIEIENVDIPSQSPKHPVDDLVGGDDQDLNLNRSNFVNSSVVKGIGEVSAKSENSAELMNSRVVADKSGVERVGFWGFDEDAREVSVQSKNFADAGPSNYKPNSAHRYGKPMKNFGYQDRPNIVENLEPNQPEILRKLNELKEQISRLEDKPKETILDDKKMAPPESYGRRAALNVSTQPFARVNHVPRPPNFRRSRGPAPFMNDHDLDLHNFYAPPRHAPTMIPGSNYENYFQSQMLRWPPNQTSLQYPQQLPPDYISGRYMDFNHDVLVSHSQEPFFHQPACSCLHCCNENWQVPPKATGSSFSNRRFVKDQRRSNSYHHIRSVTLGPRNYDPLGANPPPLHSQDPQSHTRWPADIDSDVEGFYHSRPRRVVAAHGNRRLSRPIAGGAPFITCSNCLELLKLPRKVMKMANNMQKIQCGCCSTIYSSEKKNKSLIISVATKTERISGKADDGPCGLFNRNIISYGYSNADGMNSCSVDFDNAGSYFHSADTKQNFQSGGPMLNLGESEKLQGCSSSSSISTEEAKSPDSVIVHRDVSNSYELPSKENISPTIAGSNFSDHLDDFFSIRSVSNTGRGNRSKRLDQEKVILNNVSCQHSGENDAAMETKVQVPFNEYVSHDSDVSREEDQPRNKKGQKTFLIGLIKKSFRDFSRSNQNRGNERPNVSVNGQLIPNRLVKKAEKLAGPIEPGDYWYDFRAGFWGVVGQPCSGILIPFIEEFDYPMPENCAAGNTGVFVNGRELHQTDLDLLASRGLPITRDKSYIVEFSGRVVDEDSGKELDNLGKLAPTVEKIKRGFGMCVPKVTL</sequence>
<organism evidence="1 2">
    <name type="scientific">Pistacia atlantica</name>
    <dbReference type="NCBI Taxonomy" id="434234"/>
    <lineage>
        <taxon>Eukaryota</taxon>
        <taxon>Viridiplantae</taxon>
        <taxon>Streptophyta</taxon>
        <taxon>Embryophyta</taxon>
        <taxon>Tracheophyta</taxon>
        <taxon>Spermatophyta</taxon>
        <taxon>Magnoliopsida</taxon>
        <taxon>eudicotyledons</taxon>
        <taxon>Gunneridae</taxon>
        <taxon>Pentapetalae</taxon>
        <taxon>rosids</taxon>
        <taxon>malvids</taxon>
        <taxon>Sapindales</taxon>
        <taxon>Anacardiaceae</taxon>
        <taxon>Pistacia</taxon>
    </lineage>
</organism>
<evidence type="ECO:0000313" key="2">
    <source>
        <dbReference type="Proteomes" id="UP001164250"/>
    </source>
</evidence>
<proteinExistence type="predicted"/>